<dbReference type="RefSeq" id="WP_210661172.1">
    <property type="nucleotide sequence ID" value="NZ_JAGKSP010000009.1"/>
</dbReference>
<dbReference type="EMBL" id="JAGKSP010000009">
    <property type="protein sequence ID" value="MBP3965038.1"/>
    <property type="molecule type" value="Genomic_DNA"/>
</dbReference>
<feature type="transmembrane region" description="Helical" evidence="1">
    <location>
        <begin position="6"/>
        <end position="26"/>
    </location>
</feature>
<sequence length="239" mass="26151">MKKWQIIAIGITTAAVIMGGVTYAGFSYLGGILKPTVAAAEQTATAPAATPIVLPNKYTLNNFEFDFRRYNSINGQMVLYNGEMTSVALLPQADRTKAINSALSTPAEVAKALGYIHAKFNETLASYNQGSYDTLSYIQETDGTLTIAPNYLFDERLTHQPEVYLRMADVIGNEKAAKYLCNAAALVEIAVKNEDIQAILYAHRIIHNVDSFIINRPSEGEEPYSAAKIAEGVAYIEKQ</sequence>
<dbReference type="Proteomes" id="UP000673394">
    <property type="component" value="Unassembled WGS sequence"/>
</dbReference>
<keyword evidence="1" id="KW-0472">Membrane</keyword>
<keyword evidence="3" id="KW-1185">Reference proteome</keyword>
<evidence type="ECO:0000313" key="2">
    <source>
        <dbReference type="EMBL" id="MBP3965038.1"/>
    </source>
</evidence>
<proteinExistence type="predicted"/>
<gene>
    <name evidence="2" type="ORF">I8J30_20125</name>
</gene>
<reference evidence="2 3" key="1">
    <citation type="submission" date="2021-04" db="EMBL/GenBank/DDBJ databases">
        <title>Paenibacillus sp. DLE-14 whole genome sequence.</title>
        <authorList>
            <person name="Ham Y.J."/>
        </authorList>
    </citation>
    <scope>NUCLEOTIDE SEQUENCE [LARGE SCALE GENOMIC DNA]</scope>
    <source>
        <strain evidence="2 3">DLE-14</strain>
    </source>
</reference>
<evidence type="ECO:0000313" key="3">
    <source>
        <dbReference type="Proteomes" id="UP000673394"/>
    </source>
</evidence>
<comment type="caution">
    <text evidence="2">The sequence shown here is derived from an EMBL/GenBank/DDBJ whole genome shotgun (WGS) entry which is preliminary data.</text>
</comment>
<accession>A0ABS5CGN1</accession>
<keyword evidence="1" id="KW-0812">Transmembrane</keyword>
<organism evidence="2 3">
    <name type="scientific">Paenibacillus lignilyticus</name>
    <dbReference type="NCBI Taxonomy" id="1172615"/>
    <lineage>
        <taxon>Bacteria</taxon>
        <taxon>Bacillati</taxon>
        <taxon>Bacillota</taxon>
        <taxon>Bacilli</taxon>
        <taxon>Bacillales</taxon>
        <taxon>Paenibacillaceae</taxon>
        <taxon>Paenibacillus</taxon>
    </lineage>
</organism>
<keyword evidence="1" id="KW-1133">Transmembrane helix</keyword>
<evidence type="ECO:0000256" key="1">
    <source>
        <dbReference type="SAM" id="Phobius"/>
    </source>
</evidence>
<name>A0ABS5CGN1_9BACL</name>
<protein>
    <submittedName>
        <fullName evidence="2">Uncharacterized protein</fullName>
    </submittedName>
</protein>